<accession>A0A2S5TJY8</accession>
<comment type="caution">
    <text evidence="2">The sequence shown here is derived from an EMBL/GenBank/DDBJ whole genome shotgun (WGS) entry which is preliminary data.</text>
</comment>
<evidence type="ECO:0000313" key="2">
    <source>
        <dbReference type="EMBL" id="PPE75316.1"/>
    </source>
</evidence>
<evidence type="ECO:0000256" key="1">
    <source>
        <dbReference type="SAM" id="Phobius"/>
    </source>
</evidence>
<name>A0A2S5TJY8_9GAMM</name>
<protein>
    <recommendedName>
        <fullName evidence="4">Pilus assembly protein PilW</fullName>
    </recommendedName>
</protein>
<dbReference type="Proteomes" id="UP000238220">
    <property type="component" value="Unassembled WGS sequence"/>
</dbReference>
<keyword evidence="1" id="KW-0472">Membrane</keyword>
<gene>
    <name evidence="2" type="ORF">C3942_05820</name>
</gene>
<dbReference type="Pfam" id="PF07963">
    <property type="entry name" value="N_methyl"/>
    <property type="match status" value="1"/>
</dbReference>
<keyword evidence="1" id="KW-0812">Transmembrane</keyword>
<organism evidence="2 3">
    <name type="scientific">Solimonas fluminis</name>
    <dbReference type="NCBI Taxonomy" id="2086571"/>
    <lineage>
        <taxon>Bacteria</taxon>
        <taxon>Pseudomonadati</taxon>
        <taxon>Pseudomonadota</taxon>
        <taxon>Gammaproteobacteria</taxon>
        <taxon>Nevskiales</taxon>
        <taxon>Nevskiaceae</taxon>
        <taxon>Solimonas</taxon>
    </lineage>
</organism>
<keyword evidence="3" id="KW-1185">Reference proteome</keyword>
<keyword evidence="1" id="KW-1133">Transmembrane helix</keyword>
<proteinExistence type="predicted"/>
<dbReference type="EMBL" id="PSNW01000002">
    <property type="protein sequence ID" value="PPE75316.1"/>
    <property type="molecule type" value="Genomic_DNA"/>
</dbReference>
<dbReference type="AlphaFoldDB" id="A0A2S5TJY8"/>
<reference evidence="2 3" key="1">
    <citation type="submission" date="2018-02" db="EMBL/GenBank/DDBJ databases">
        <title>Genome sequencing of Solimonas sp. HR-BB.</title>
        <authorList>
            <person name="Lee Y."/>
            <person name="Jeon C.O."/>
        </authorList>
    </citation>
    <scope>NUCLEOTIDE SEQUENCE [LARGE SCALE GENOMIC DNA]</scope>
    <source>
        <strain evidence="2 3">HR-BB</strain>
    </source>
</reference>
<evidence type="ECO:0000313" key="3">
    <source>
        <dbReference type="Proteomes" id="UP000238220"/>
    </source>
</evidence>
<dbReference type="InterPro" id="IPR032092">
    <property type="entry name" value="PilW"/>
</dbReference>
<feature type="transmembrane region" description="Helical" evidence="1">
    <location>
        <begin position="12"/>
        <end position="38"/>
    </location>
</feature>
<dbReference type="InterPro" id="IPR012902">
    <property type="entry name" value="N_methyl_site"/>
</dbReference>
<dbReference type="OrthoDB" id="5296662at2"/>
<sequence length="487" mass="51953">MGALMKKAKKISGFTIVELMVSMAISLVILGALVSLFVSTSRVSSEMAKVSGLIENGRFAVQIIESDLVHAGYWGGYVPQFDDLGSVGVPNDVPTAVPNPCTTYANWDRNFRINLMGIPVQAWGATMPSGAGCAAFPAKRAGTDTLLVRHADMCIAGSANCPQVAGRLYFQSPLCDTQRNAAALQQVASVDAAFNPNNIVFTPASSSSTDDAYVGMMLRTSGGTGAGQYRLITDYDGSSRTAAISPNWSPAPSVDIYSNPTTYSFEYLLRPAASATEVFPLRQGNCLTAAPMRRYISNIYYVTDASHPDRPGETIPTLVRSQFDGSSGAVQQAPEMLVEGIEQFRIELGIDDTMTRCSPATAVNYGAARSNVEPSTCTSNAGNSYANTLPINRGDGAPDRYKRCTDANPCTAQELANTVSVRIYVLARSRDQTPAYTDAKSYCLGELSGAGTCPAESLVPAANDHYTRHVFASTVRLVNVSARRETP</sequence>
<dbReference type="GO" id="GO:0043683">
    <property type="term" value="P:type IV pilus assembly"/>
    <property type="evidence" value="ECO:0007669"/>
    <property type="project" value="InterPro"/>
</dbReference>
<dbReference type="Pfam" id="PF16074">
    <property type="entry name" value="PilW"/>
    <property type="match status" value="1"/>
</dbReference>
<evidence type="ECO:0008006" key="4">
    <source>
        <dbReference type="Google" id="ProtNLM"/>
    </source>
</evidence>